<organism evidence="8 9">
    <name type="scientific">Candidatus Collierbacteria bacterium RIFOXYA2_FULL_46_10</name>
    <dbReference type="NCBI Taxonomy" id="1817726"/>
    <lineage>
        <taxon>Bacteria</taxon>
        <taxon>Candidatus Collieribacteriota</taxon>
    </lineage>
</organism>
<dbReference type="GO" id="GO:0071555">
    <property type="term" value="P:cell wall organization"/>
    <property type="evidence" value="ECO:0007669"/>
    <property type="project" value="UniProtKB-KW"/>
</dbReference>
<evidence type="ECO:0000256" key="5">
    <source>
        <dbReference type="ARBA" id="ARBA00023239"/>
    </source>
</evidence>
<evidence type="ECO:0000313" key="8">
    <source>
        <dbReference type="EMBL" id="OGD75208.1"/>
    </source>
</evidence>
<dbReference type="Pfam" id="PF02618">
    <property type="entry name" value="YceG"/>
    <property type="match status" value="1"/>
</dbReference>
<keyword evidence="3 7" id="KW-1133">Transmembrane helix</keyword>
<keyword evidence="5 7" id="KW-0456">Lyase</keyword>
<dbReference type="AlphaFoldDB" id="A0A1F5F6E1"/>
<evidence type="ECO:0000313" key="9">
    <source>
        <dbReference type="Proteomes" id="UP000176191"/>
    </source>
</evidence>
<dbReference type="Gene3D" id="3.30.1490.480">
    <property type="entry name" value="Endolytic murein transglycosylase"/>
    <property type="match status" value="1"/>
</dbReference>
<sequence length="297" mass="33048">MPFLARFSVLALVGAGLYLYFLTLPVSRQASSQEFIVQTGQSAQSIAKNLHSNRLIRSPLYFRLFVRIKSLTLQAGYYQLSPHQSVSDIAHSLTRGLAKSTKLTIPEGYRAEQIALAAGLPLPDFLAAAKGLEGQLFPDTYFLKEGITAPELVKLMHDNFLQKAGSVDSSTLILASLIERETKGDAEKPLVSGILHKRLANDWPLELDATVQYIKGSARDWWPQTSLSDRQLPSRYNTYLHPGLPPSPICNPGLASLKAAASPEDSPYWFYLHDREGVIRYAKTNAEHTQNIQTYLY</sequence>
<evidence type="ECO:0000256" key="1">
    <source>
        <dbReference type="ARBA" id="ARBA00022475"/>
    </source>
</evidence>
<name>A0A1F5F6E1_9BACT</name>
<evidence type="ECO:0000256" key="7">
    <source>
        <dbReference type="HAMAP-Rule" id="MF_02065"/>
    </source>
</evidence>
<gene>
    <name evidence="7" type="primary">mltG</name>
    <name evidence="8" type="ORF">A2228_03000</name>
</gene>
<dbReference type="InterPro" id="IPR003770">
    <property type="entry name" value="MLTG-like"/>
</dbReference>
<dbReference type="NCBIfam" id="TIGR00247">
    <property type="entry name" value="endolytic transglycosylase MltG"/>
    <property type="match status" value="1"/>
</dbReference>
<comment type="caution">
    <text evidence="8">The sequence shown here is derived from an EMBL/GenBank/DDBJ whole genome shotgun (WGS) entry which is preliminary data.</text>
</comment>
<evidence type="ECO:0000256" key="2">
    <source>
        <dbReference type="ARBA" id="ARBA00022692"/>
    </source>
</evidence>
<dbReference type="PANTHER" id="PTHR30518:SF2">
    <property type="entry name" value="ENDOLYTIC MUREIN TRANSGLYCOSYLASE"/>
    <property type="match status" value="1"/>
</dbReference>
<comment type="catalytic activity">
    <reaction evidence="7">
        <text>a peptidoglycan chain = a peptidoglycan chain with N-acetyl-1,6-anhydromuramyl-[peptide] at the reducing end + a peptidoglycan chain with N-acetylglucosamine at the non-reducing end.</text>
        <dbReference type="EC" id="4.2.2.29"/>
    </reaction>
</comment>
<dbReference type="GO" id="GO:0005886">
    <property type="term" value="C:plasma membrane"/>
    <property type="evidence" value="ECO:0007669"/>
    <property type="project" value="UniProtKB-UniRule"/>
</dbReference>
<protein>
    <recommendedName>
        <fullName evidence="7">Endolytic murein transglycosylase</fullName>
        <ecNumber evidence="7">4.2.2.29</ecNumber>
    </recommendedName>
    <alternativeName>
        <fullName evidence="7">Peptidoglycan lytic transglycosylase</fullName>
    </alternativeName>
    <alternativeName>
        <fullName evidence="7">Peptidoglycan polymerization terminase</fullName>
    </alternativeName>
</protein>
<dbReference type="Proteomes" id="UP000176191">
    <property type="component" value="Unassembled WGS sequence"/>
</dbReference>
<reference evidence="8 9" key="1">
    <citation type="journal article" date="2016" name="Nat. Commun.">
        <title>Thousands of microbial genomes shed light on interconnected biogeochemical processes in an aquifer system.</title>
        <authorList>
            <person name="Anantharaman K."/>
            <person name="Brown C.T."/>
            <person name="Hug L.A."/>
            <person name="Sharon I."/>
            <person name="Castelle C.J."/>
            <person name="Probst A.J."/>
            <person name="Thomas B.C."/>
            <person name="Singh A."/>
            <person name="Wilkins M.J."/>
            <person name="Karaoz U."/>
            <person name="Brodie E.L."/>
            <person name="Williams K.H."/>
            <person name="Hubbard S.S."/>
            <person name="Banfield J.F."/>
        </authorList>
    </citation>
    <scope>NUCLEOTIDE SEQUENCE [LARGE SCALE GENOMIC DNA]</scope>
</reference>
<dbReference type="EMBL" id="MFAK01000013">
    <property type="protein sequence ID" value="OGD75208.1"/>
    <property type="molecule type" value="Genomic_DNA"/>
</dbReference>
<evidence type="ECO:0000256" key="3">
    <source>
        <dbReference type="ARBA" id="ARBA00022989"/>
    </source>
</evidence>
<comment type="similarity">
    <text evidence="7">Belongs to the transglycosylase MltG family.</text>
</comment>
<dbReference type="EC" id="4.2.2.29" evidence="7"/>
<proteinExistence type="inferred from homology"/>
<dbReference type="GO" id="GO:0009252">
    <property type="term" value="P:peptidoglycan biosynthetic process"/>
    <property type="evidence" value="ECO:0007669"/>
    <property type="project" value="UniProtKB-UniRule"/>
</dbReference>
<keyword evidence="1 7" id="KW-1003">Cell membrane</keyword>
<comment type="function">
    <text evidence="7">Functions as a peptidoglycan terminase that cleaves nascent peptidoglycan strands endolytically to terminate their elongation.</text>
</comment>
<dbReference type="HAMAP" id="MF_02065">
    <property type="entry name" value="MltG"/>
    <property type="match status" value="1"/>
</dbReference>
<evidence type="ECO:0000256" key="6">
    <source>
        <dbReference type="ARBA" id="ARBA00023316"/>
    </source>
</evidence>
<accession>A0A1F5F6E1</accession>
<keyword evidence="6 7" id="KW-0961">Cell wall biogenesis/degradation</keyword>
<evidence type="ECO:0000256" key="4">
    <source>
        <dbReference type="ARBA" id="ARBA00023136"/>
    </source>
</evidence>
<keyword evidence="2 7" id="KW-0812">Transmembrane</keyword>
<keyword evidence="4 7" id="KW-0472">Membrane</keyword>
<feature type="site" description="Important for catalytic activity" evidence="7">
    <location>
        <position position="181"/>
    </location>
</feature>
<dbReference type="GO" id="GO:0008932">
    <property type="term" value="F:lytic endotransglycosylase activity"/>
    <property type="evidence" value="ECO:0007669"/>
    <property type="project" value="UniProtKB-UniRule"/>
</dbReference>
<dbReference type="PANTHER" id="PTHR30518">
    <property type="entry name" value="ENDOLYTIC MUREIN TRANSGLYCOSYLASE"/>
    <property type="match status" value="1"/>
</dbReference>